<feature type="transmembrane region" description="Helical" evidence="2">
    <location>
        <begin position="414"/>
        <end position="436"/>
    </location>
</feature>
<feature type="region of interest" description="Disordered" evidence="1">
    <location>
        <begin position="925"/>
        <end position="944"/>
    </location>
</feature>
<keyword evidence="2" id="KW-1133">Transmembrane helix</keyword>
<accession>A0A9W7AHQ5</accession>
<evidence type="ECO:0000256" key="1">
    <source>
        <dbReference type="SAM" id="MobiDB-lite"/>
    </source>
</evidence>
<evidence type="ECO:0000256" key="2">
    <source>
        <dbReference type="SAM" id="Phobius"/>
    </source>
</evidence>
<feature type="transmembrane region" description="Helical" evidence="2">
    <location>
        <begin position="299"/>
        <end position="317"/>
    </location>
</feature>
<keyword evidence="2" id="KW-0472">Membrane</keyword>
<name>A0A9W7AHQ5_9STRA</name>
<feature type="transmembrane region" description="Helical" evidence="2">
    <location>
        <begin position="866"/>
        <end position="885"/>
    </location>
</feature>
<feature type="transmembrane region" description="Helical" evidence="2">
    <location>
        <begin position="569"/>
        <end position="586"/>
    </location>
</feature>
<feature type="transmembrane region" description="Helical" evidence="2">
    <location>
        <begin position="113"/>
        <end position="131"/>
    </location>
</feature>
<feature type="transmembrane region" description="Helical" evidence="2">
    <location>
        <begin position="176"/>
        <end position="197"/>
    </location>
</feature>
<sequence>MQEIELNSLPVISANPLHDVPPKETSPPKPTHATSNHTPTTAQPHLTECAHIYAFITACITYAYVGLHVLLVISNDSKYNDFWGWVTFPFCTTSMAISFVMKPCRTGRAYLTFLYLQYFSFTIGVDILTSIVMRDMIVRSILRSIFWLLLFKFSVYVRSKVAALPPNLLSEFLSTAVFKSGLLLGLAQLAFLMFASIQCNESTRLDSKPWTDCSRTLYSQTCLGVMVNLMVIVQLCAVVVPPHVMRKHEFSVERMIMCNMNTTEMVQLFFLSIAAASSLFLLGNYGAEGDFGNPGERSFFWVVMLSGVSSFVVVILWRAWIIRGDMLADEAAPATPRATSCATESTTLLRGASNFWVAFGIFVCGIEIALVFIASARLDIFFSTLTTGLMPIAIISYCVSILCQPCKNDAKTKWFLRIYFVFAVLAGEAGWFWWAVKTNDRISMVFHILRGLAWTGLQRGSMRLRTAVGGLPPEDLHKFLADTLFKGAAGTMVSVLFVSFRTTKCIFEGNFVDCSNTASSAGYVSLFLLLWWMQKLVQASIKVEWRQELSLTLEKLAHLEVGWRRRTQAALVAFTGMSGLFLFSTMDAKSSDYNLIRAVGSLGCICGFLSTSFEIFFVHRIKSKSAVSRKRSGGMSASENDNNVEECSFVYIVVSFILSWLNIVLWAFYAVTLDSHWWMVANTIWALVVTSNILSFFMKPRRQDRFYVRFLYFHIFSFALLSELANMVGSYRDGYTAAAISGFIRIPIWCELFRRASNLRRNVISKLGEAELSEFLCKTILGGGAAMAPMLFLSFEALSCLASEGFDSRLCENSASATKFLSLNLISLTVKSILSKAAPKYVQLKSQLTYEDLAGMNLSVLQKVQGVLFSVAGVCSLYLFSVVGVEAPPDEFLYVCGQVGAVGVGLGVLIEARMVYAGLGEGEGRSDEERQVEEDPERRFSTSQLSDGLALGAVI</sequence>
<feature type="region of interest" description="Disordered" evidence="1">
    <location>
        <begin position="1"/>
        <end position="40"/>
    </location>
</feature>
<feature type="transmembrane region" description="Helical" evidence="2">
    <location>
        <begin position="735"/>
        <end position="753"/>
    </location>
</feature>
<gene>
    <name evidence="3" type="ORF">TrLO_g10957</name>
</gene>
<dbReference type="OrthoDB" id="189797at2759"/>
<reference evidence="4" key="1">
    <citation type="journal article" date="2023" name="Commun. Biol.">
        <title>Genome analysis of Parmales, the sister group of diatoms, reveals the evolutionary specialization of diatoms from phago-mixotrophs to photoautotrophs.</title>
        <authorList>
            <person name="Ban H."/>
            <person name="Sato S."/>
            <person name="Yoshikawa S."/>
            <person name="Yamada K."/>
            <person name="Nakamura Y."/>
            <person name="Ichinomiya M."/>
            <person name="Sato N."/>
            <person name="Blanc-Mathieu R."/>
            <person name="Endo H."/>
            <person name="Kuwata A."/>
            <person name="Ogata H."/>
        </authorList>
    </citation>
    <scope>NUCLEOTIDE SEQUENCE [LARGE SCALE GENOMIC DNA]</scope>
    <source>
        <strain evidence="4">NIES 3700</strain>
    </source>
</reference>
<comment type="caution">
    <text evidence="3">The sequence shown here is derived from an EMBL/GenBank/DDBJ whole genome shotgun (WGS) entry which is preliminary data.</text>
</comment>
<evidence type="ECO:0000313" key="3">
    <source>
        <dbReference type="EMBL" id="GMH70786.1"/>
    </source>
</evidence>
<feature type="transmembrane region" description="Helical" evidence="2">
    <location>
        <begin position="380"/>
        <end position="402"/>
    </location>
</feature>
<evidence type="ECO:0000313" key="4">
    <source>
        <dbReference type="Proteomes" id="UP001165122"/>
    </source>
</evidence>
<organism evidence="3 4">
    <name type="scientific">Triparma laevis f. longispina</name>
    <dbReference type="NCBI Taxonomy" id="1714387"/>
    <lineage>
        <taxon>Eukaryota</taxon>
        <taxon>Sar</taxon>
        <taxon>Stramenopiles</taxon>
        <taxon>Ochrophyta</taxon>
        <taxon>Bolidophyceae</taxon>
        <taxon>Parmales</taxon>
        <taxon>Triparmaceae</taxon>
        <taxon>Triparma</taxon>
    </lineage>
</organism>
<feature type="transmembrane region" description="Helical" evidence="2">
    <location>
        <begin position="137"/>
        <end position="155"/>
    </location>
</feature>
<feature type="transmembrane region" description="Helical" evidence="2">
    <location>
        <begin position="52"/>
        <end position="70"/>
    </location>
</feature>
<feature type="transmembrane region" description="Helical" evidence="2">
    <location>
        <begin position="265"/>
        <end position="287"/>
    </location>
</feature>
<feature type="transmembrane region" description="Helical" evidence="2">
    <location>
        <begin position="598"/>
        <end position="621"/>
    </location>
</feature>
<feature type="transmembrane region" description="Helical" evidence="2">
    <location>
        <begin position="217"/>
        <end position="244"/>
    </location>
</feature>
<feature type="transmembrane region" description="Helical" evidence="2">
    <location>
        <begin position="710"/>
        <end position="729"/>
    </location>
</feature>
<keyword evidence="2" id="KW-0812">Transmembrane</keyword>
<feature type="transmembrane region" description="Helical" evidence="2">
    <location>
        <begin position="82"/>
        <end position="101"/>
    </location>
</feature>
<keyword evidence="4" id="KW-1185">Reference proteome</keyword>
<protein>
    <submittedName>
        <fullName evidence="3">Uncharacterized protein</fullName>
    </submittedName>
</protein>
<feature type="transmembrane region" description="Helical" evidence="2">
    <location>
        <begin position="649"/>
        <end position="671"/>
    </location>
</feature>
<dbReference type="AlphaFoldDB" id="A0A9W7AHQ5"/>
<feature type="transmembrane region" description="Helical" evidence="2">
    <location>
        <begin position="891"/>
        <end position="910"/>
    </location>
</feature>
<feature type="transmembrane region" description="Helical" evidence="2">
    <location>
        <begin position="677"/>
        <end position="698"/>
    </location>
</feature>
<dbReference type="Proteomes" id="UP001165122">
    <property type="component" value="Unassembled WGS sequence"/>
</dbReference>
<feature type="transmembrane region" description="Helical" evidence="2">
    <location>
        <begin position="355"/>
        <end position="374"/>
    </location>
</feature>
<proteinExistence type="predicted"/>
<dbReference type="EMBL" id="BRXW01000628">
    <property type="protein sequence ID" value="GMH70786.1"/>
    <property type="molecule type" value="Genomic_DNA"/>
</dbReference>